<sequence length="549" mass="60265">MPRELPARRGFSVTYLGKALLSRIDPIAQAERLVSALPVKDRTLYLCPSPLYGYGLDLLLGKLGNNSVVLCIEADEQLYDLSVRNMGALLGRAKSSIALVKAGSGAGPELCRYVRSKWGERRFRRVEMLRLSMGWQLFPEAYSGIAEDLRSDMATGWGNAMTLIKLGRLYARNAVRNLRLLPRLHDISSLDYGGSPVLVLGAGPSLDKVLDGVISFFGDKALQPESRPFRIICADTCIPCLKDRSIMPDLVAILESQHWNLRDFSGVSGWGASAALDLSSLPASARVLAGKAYIFMTPWTGLRLFNRLAEKSLLPTSMSPMGSVGLTAVELARLLSGGPIITGGIDFSFTMDSYHARSSPGHLYKLASLNRFASPLNAAAAFRQGCFPVQSKSGIPVRSDPAMRNYRELFEQEFSKDSGIFDIEGPGLALGVRTLTLDKAVRVLAQGTYVPCNDSPAPMPKANLNAFIEQEKNLLLRLRDYLTGTESGEDSFDGLLDECDYLWAHFPECAGTGGRRPPSSDLSFLKRVRAEIDPFIKLWDMTLREIENI</sequence>
<organism evidence="2 3">
    <name type="scientific">Leadbettera azotonutricia (strain ATCC BAA-888 / DSM 13862 / ZAS-9)</name>
    <name type="common">Treponema azotonutricium</name>
    <dbReference type="NCBI Taxonomy" id="545695"/>
    <lineage>
        <taxon>Bacteria</taxon>
        <taxon>Pseudomonadati</taxon>
        <taxon>Spirochaetota</taxon>
        <taxon>Spirochaetia</taxon>
        <taxon>Spirochaetales</taxon>
        <taxon>Breznakiellaceae</taxon>
        <taxon>Leadbettera</taxon>
    </lineage>
</organism>
<dbReference type="EMBL" id="CP001841">
    <property type="protein sequence ID" value="AEF82298.1"/>
    <property type="molecule type" value="Genomic_DNA"/>
</dbReference>
<dbReference type="Proteomes" id="UP000009222">
    <property type="component" value="Chromosome"/>
</dbReference>
<name>F5Y7C1_LEAAZ</name>
<evidence type="ECO:0000313" key="3">
    <source>
        <dbReference type="Proteomes" id="UP000009222"/>
    </source>
</evidence>
<dbReference type="Pfam" id="PF01973">
    <property type="entry name" value="MptE-like"/>
    <property type="match status" value="1"/>
</dbReference>
<dbReference type="eggNOG" id="COG2604">
    <property type="taxonomic scope" value="Bacteria"/>
</dbReference>
<dbReference type="PANTHER" id="PTHR41786:SF1">
    <property type="entry name" value="6-HYDROXYMETHYLPTERIN DIPHOSPHOKINASE MPTE-LIKE DOMAIN-CONTAINING PROTEIN"/>
    <property type="match status" value="1"/>
</dbReference>
<proteinExistence type="predicted"/>
<dbReference type="PANTHER" id="PTHR41786">
    <property type="entry name" value="MOTILITY ACCESSORY FACTOR MAF"/>
    <property type="match status" value="1"/>
</dbReference>
<evidence type="ECO:0000259" key="1">
    <source>
        <dbReference type="Pfam" id="PF01973"/>
    </source>
</evidence>
<evidence type="ECO:0000313" key="2">
    <source>
        <dbReference type="EMBL" id="AEF82298.1"/>
    </source>
</evidence>
<dbReference type="STRING" id="545695.TREAZ_3512"/>
<dbReference type="AlphaFoldDB" id="F5Y7C1"/>
<gene>
    <name evidence="2" type="ordered locus">TREAZ_3512</name>
</gene>
<dbReference type="KEGG" id="taz:TREAZ_3512"/>
<reference evidence="3" key="1">
    <citation type="submission" date="2009-12" db="EMBL/GenBank/DDBJ databases">
        <title>Complete sequence of Treponema azotonutricium strain ZAS-9.</title>
        <authorList>
            <person name="Tetu S.G."/>
            <person name="Matson E."/>
            <person name="Ren Q."/>
            <person name="Seshadri R."/>
            <person name="Elbourne L."/>
            <person name="Hassan K.A."/>
            <person name="Durkin A."/>
            <person name="Radune D."/>
            <person name="Mohamoud Y."/>
            <person name="Shay R."/>
            <person name="Jin S."/>
            <person name="Zhang X."/>
            <person name="Lucey K."/>
            <person name="Ballor N.R."/>
            <person name="Ottesen E."/>
            <person name="Rosenthal R."/>
            <person name="Allen A."/>
            <person name="Leadbetter J.R."/>
            <person name="Paulsen I.T."/>
        </authorList>
    </citation>
    <scope>NUCLEOTIDE SEQUENCE [LARGE SCALE GENOMIC DNA]</scope>
    <source>
        <strain evidence="3">ATCC BAA-888 / DSM 13862 / ZAS-9</strain>
    </source>
</reference>
<feature type="domain" description="6-hydroxymethylpterin diphosphokinase MptE-like" evidence="1">
    <location>
        <begin position="173"/>
        <end position="350"/>
    </location>
</feature>
<accession>F5Y7C1</accession>
<keyword evidence="3" id="KW-1185">Reference proteome</keyword>
<dbReference type="HOGENOM" id="CLU_033812_0_0_12"/>
<dbReference type="InterPro" id="IPR002826">
    <property type="entry name" value="MptE-like"/>
</dbReference>
<dbReference type="InParanoid" id="F5Y7C1"/>
<reference evidence="2 3" key="2">
    <citation type="journal article" date="2011" name="ISME J.">
        <title>RNA-seq reveals cooperative metabolic interactions between two termite-gut spirochete species in co-culture.</title>
        <authorList>
            <person name="Rosenthal A.Z."/>
            <person name="Matson E.G."/>
            <person name="Eldar A."/>
            <person name="Leadbetter J.R."/>
        </authorList>
    </citation>
    <scope>NUCLEOTIDE SEQUENCE [LARGE SCALE GENOMIC DNA]</scope>
    <source>
        <strain evidence="3">ATCC BAA-888 / DSM 13862 / ZAS-9</strain>
    </source>
</reference>
<protein>
    <recommendedName>
        <fullName evidence="1">6-hydroxymethylpterin diphosphokinase MptE-like domain-containing protein</fullName>
    </recommendedName>
</protein>